<dbReference type="InterPro" id="IPR055442">
    <property type="entry name" value="Beta-prop_EML-like_2nd"/>
</dbReference>
<evidence type="ECO:0000256" key="3">
    <source>
        <dbReference type="PROSITE-ProRule" id="PRU00221"/>
    </source>
</evidence>
<evidence type="ECO:0000313" key="5">
    <source>
        <dbReference type="EMBL" id="MEQ2178765.1"/>
    </source>
</evidence>
<dbReference type="InterPro" id="IPR001680">
    <property type="entry name" value="WD40_rpt"/>
</dbReference>
<evidence type="ECO:0000256" key="2">
    <source>
        <dbReference type="ARBA" id="ARBA00022737"/>
    </source>
</evidence>
<dbReference type="Pfam" id="PF03451">
    <property type="entry name" value="HELP"/>
    <property type="match status" value="1"/>
</dbReference>
<proteinExistence type="predicted"/>
<evidence type="ECO:0000259" key="4">
    <source>
        <dbReference type="Pfam" id="PF23414"/>
    </source>
</evidence>
<keyword evidence="2" id="KW-0677">Repeat</keyword>
<protein>
    <submittedName>
        <fullName evidence="5">Echinoderm microtubule-associated protein-like 5</fullName>
    </submittedName>
</protein>
<dbReference type="SUPFAM" id="SSF50978">
    <property type="entry name" value="WD40 repeat-like"/>
    <property type="match status" value="1"/>
</dbReference>
<comment type="caution">
    <text evidence="5">The sequence shown here is derived from an EMBL/GenBank/DDBJ whole genome shotgun (WGS) entry which is preliminary data.</text>
</comment>
<dbReference type="InterPro" id="IPR036322">
    <property type="entry name" value="WD40_repeat_dom_sf"/>
</dbReference>
<keyword evidence="1 3" id="KW-0853">WD repeat</keyword>
<feature type="repeat" description="WD" evidence="3">
    <location>
        <begin position="177"/>
        <end position="210"/>
    </location>
</feature>
<dbReference type="PANTHER" id="PTHR13720:SF16">
    <property type="entry name" value="ECHINODERM MICROTUBULE-ASSOCIATED PROTEIN-LIKE 5"/>
    <property type="match status" value="1"/>
</dbReference>
<feature type="domain" description="EML-like second beta-propeller" evidence="4">
    <location>
        <begin position="110"/>
        <end position="210"/>
    </location>
</feature>
<dbReference type="Gene3D" id="2.130.10.10">
    <property type="entry name" value="YVTN repeat-like/Quinoprotein amine dehydrogenase"/>
    <property type="match status" value="4"/>
</dbReference>
<dbReference type="Proteomes" id="UP001476798">
    <property type="component" value="Unassembled WGS sequence"/>
</dbReference>
<sequence length="382" mass="42703">MSSKRVGVCKGCLSYITHLDWDKRGKLLQVNTAAKEQFFFEAPRGKRQTIPASEVSRAEENICRSSCGCGASSPLFPLGIRRDSTKGSEALTRPIFHQYRSNLGHGSGIVEKIDWSSWTCVLGPSVEGVWPVISEVTEVTAACLSNDRRVLATGDDLGYIKLFKYPVKGKYAKFKRYVAHSTHVTNVRWTHDDSLLVTVGGGDTCLMIWDHEPEGLREFKLCDSYDSDVTRENEINYTIKALSTNMRPMTGVKPHLQMKEPSIDERPPVSRALPQPEKLQTNNVGKKKRPIEDLVLELVFGYRGNDCRNNVHYLNEGADIIYHTASVGIVLNLTTCKKALGTQGDEYDELTNKLGLIFSFPLFVFLQPAKVSMLNTVMTFCA</sequence>
<gene>
    <name evidence="5" type="primary">EML5_1</name>
    <name evidence="5" type="ORF">GOODEAATRI_017511</name>
</gene>
<dbReference type="InterPro" id="IPR050630">
    <property type="entry name" value="WD_repeat_EMAP"/>
</dbReference>
<name>A0ABV0P5N9_9TELE</name>
<dbReference type="SMART" id="SM00320">
    <property type="entry name" value="WD40"/>
    <property type="match status" value="2"/>
</dbReference>
<evidence type="ECO:0000256" key="1">
    <source>
        <dbReference type="ARBA" id="ARBA00022574"/>
    </source>
</evidence>
<reference evidence="5 6" key="1">
    <citation type="submission" date="2021-06" db="EMBL/GenBank/DDBJ databases">
        <authorList>
            <person name="Palmer J.M."/>
        </authorList>
    </citation>
    <scope>NUCLEOTIDE SEQUENCE [LARGE SCALE GENOMIC DNA]</scope>
    <source>
        <strain evidence="5 6">GA_2019</strain>
        <tissue evidence="5">Muscle</tissue>
    </source>
</reference>
<dbReference type="Pfam" id="PF23414">
    <property type="entry name" value="Beta-prop_EML_2"/>
    <property type="match status" value="1"/>
</dbReference>
<dbReference type="InterPro" id="IPR005108">
    <property type="entry name" value="HELP"/>
</dbReference>
<keyword evidence="6" id="KW-1185">Reference proteome</keyword>
<evidence type="ECO:0000313" key="6">
    <source>
        <dbReference type="Proteomes" id="UP001476798"/>
    </source>
</evidence>
<accession>A0ABV0P5N9</accession>
<dbReference type="PANTHER" id="PTHR13720">
    <property type="entry name" value="WD-40 REPEAT PROTEIN"/>
    <property type="match status" value="1"/>
</dbReference>
<dbReference type="InterPro" id="IPR015943">
    <property type="entry name" value="WD40/YVTN_repeat-like_dom_sf"/>
</dbReference>
<organism evidence="5 6">
    <name type="scientific">Goodea atripinnis</name>
    <dbReference type="NCBI Taxonomy" id="208336"/>
    <lineage>
        <taxon>Eukaryota</taxon>
        <taxon>Metazoa</taxon>
        <taxon>Chordata</taxon>
        <taxon>Craniata</taxon>
        <taxon>Vertebrata</taxon>
        <taxon>Euteleostomi</taxon>
        <taxon>Actinopterygii</taxon>
        <taxon>Neopterygii</taxon>
        <taxon>Teleostei</taxon>
        <taxon>Neoteleostei</taxon>
        <taxon>Acanthomorphata</taxon>
        <taxon>Ovalentaria</taxon>
        <taxon>Atherinomorphae</taxon>
        <taxon>Cyprinodontiformes</taxon>
        <taxon>Goodeidae</taxon>
        <taxon>Goodea</taxon>
    </lineage>
</organism>
<dbReference type="PROSITE" id="PS50082">
    <property type="entry name" value="WD_REPEATS_2"/>
    <property type="match status" value="1"/>
</dbReference>
<dbReference type="EMBL" id="JAHRIO010061398">
    <property type="protein sequence ID" value="MEQ2178765.1"/>
    <property type="molecule type" value="Genomic_DNA"/>
</dbReference>